<dbReference type="KEGG" id="plia:E4191_11880"/>
<dbReference type="Gene3D" id="3.10.129.10">
    <property type="entry name" value="Hotdog Thioesterase"/>
    <property type="match status" value="1"/>
</dbReference>
<organism evidence="1 3">
    <name type="scientific">Paracoccus liaowanqingii</name>
    <dbReference type="NCBI Taxonomy" id="2560053"/>
    <lineage>
        <taxon>Bacteria</taxon>
        <taxon>Pseudomonadati</taxon>
        <taxon>Pseudomonadota</taxon>
        <taxon>Alphaproteobacteria</taxon>
        <taxon>Rhodobacterales</taxon>
        <taxon>Paracoccaceae</taxon>
        <taxon>Paracoccus</taxon>
    </lineage>
</organism>
<dbReference type="Proteomes" id="UP000296374">
    <property type="component" value="Chromosome"/>
</dbReference>
<dbReference type="OrthoDB" id="9813282at2"/>
<dbReference type="CDD" id="cd03443">
    <property type="entry name" value="PaaI_thioesterase"/>
    <property type="match status" value="1"/>
</dbReference>
<dbReference type="EMBL" id="CP038439">
    <property type="protein sequence ID" value="QBX35316.1"/>
    <property type="molecule type" value="Genomic_DNA"/>
</dbReference>
<dbReference type="AlphaFoldDB" id="A0A4P7HM90"/>
<proteinExistence type="predicted"/>
<protein>
    <submittedName>
        <fullName evidence="1">PaaI family thioesterase</fullName>
    </submittedName>
</protein>
<accession>A0A4P7HM90</accession>
<dbReference type="SUPFAM" id="SSF54637">
    <property type="entry name" value="Thioesterase/thiol ester dehydrase-isomerase"/>
    <property type="match status" value="1"/>
</dbReference>
<accession>A0A4Z1CAI2</accession>
<name>A0A4P7HM90_9RHOB</name>
<sequence length="127" mass="13837">MAERIFRGQMEFDIVGVNEHEAVGEMEVTEAILNGFGTIQAGALVWFADVVAMSLVLGDEQPQEGRDNFPVAVTLNAQLLGSCRDGHLVARARWMMQEGDVLAVRTKVRDAEGRVLLDLTSTLVGAH</sequence>
<evidence type="ECO:0000313" key="2">
    <source>
        <dbReference type="EMBL" id="TGN60440.1"/>
    </source>
</evidence>
<evidence type="ECO:0000313" key="1">
    <source>
        <dbReference type="EMBL" id="QBX35316.1"/>
    </source>
</evidence>
<dbReference type="Proteomes" id="UP000297972">
    <property type="component" value="Unassembled WGS sequence"/>
</dbReference>
<dbReference type="EMBL" id="SRPG01000090">
    <property type="protein sequence ID" value="TGN60440.1"/>
    <property type="molecule type" value="Genomic_DNA"/>
</dbReference>
<evidence type="ECO:0000313" key="4">
    <source>
        <dbReference type="Proteomes" id="UP000297972"/>
    </source>
</evidence>
<gene>
    <name evidence="1" type="ORF">E4191_11880</name>
    <name evidence="2" type="ORF">E4L95_10770</name>
</gene>
<dbReference type="RefSeq" id="WP_135313597.1">
    <property type="nucleotide sequence ID" value="NZ_CP038439.1"/>
</dbReference>
<keyword evidence="4" id="KW-1185">Reference proteome</keyword>
<reference evidence="1" key="2">
    <citation type="journal article" date="2020" name="Int. J. Syst. Evol. Microbiol.">
        <title>Paracoccus liaowanqingii sp. nov., isolated from Tibetan antelope (Pantholops hodgsonii).</title>
        <authorList>
            <person name="Li J."/>
            <person name="Lu S."/>
            <person name="Jin D."/>
            <person name="Yang J."/>
            <person name="Lai X.H."/>
            <person name="Huang Y."/>
            <person name="Tian Z."/>
            <person name="Dong K."/>
            <person name="Zhang S."/>
            <person name="Lei W."/>
            <person name="Pu J."/>
            <person name="Zhang G."/>
            <person name="Wu X."/>
            <person name="Huang Y."/>
            <person name="Ren Z."/>
            <person name="Wang S."/>
            <person name="Xu J."/>
        </authorList>
    </citation>
    <scope>NUCLEOTIDE SEQUENCE</scope>
    <source>
        <strain evidence="1">2251</strain>
    </source>
</reference>
<dbReference type="InterPro" id="IPR029069">
    <property type="entry name" value="HotDog_dom_sf"/>
</dbReference>
<reference evidence="3 4" key="1">
    <citation type="submission" date="2019-03" db="EMBL/GenBank/DDBJ databases">
        <authorList>
            <person name="Li J."/>
        </authorList>
    </citation>
    <scope>NUCLEOTIDE SEQUENCE [LARGE SCALE GENOMIC DNA]</scope>
    <source>
        <strain evidence="3">2251</strain>
        <strain evidence="2 4">3058</strain>
    </source>
</reference>
<evidence type="ECO:0000313" key="3">
    <source>
        <dbReference type="Proteomes" id="UP000296374"/>
    </source>
</evidence>